<dbReference type="PROSITE" id="PS51435">
    <property type="entry name" value="AP_NUCLEASE_F1_4"/>
    <property type="match status" value="1"/>
</dbReference>
<gene>
    <name evidence="9" type="primary">xthA</name>
    <name evidence="9" type="ORF">L21SP4_02033</name>
</gene>
<dbReference type="GO" id="GO:0003677">
    <property type="term" value="F:DNA binding"/>
    <property type="evidence" value="ECO:0007669"/>
    <property type="project" value="InterPro"/>
</dbReference>
<dbReference type="InterPro" id="IPR037493">
    <property type="entry name" value="ExoIII-like"/>
</dbReference>
<dbReference type="KEGG" id="vbl:L21SP4_02033"/>
<dbReference type="AlphaFoldDB" id="A0A0G3EFM4"/>
<evidence type="ECO:0000259" key="8">
    <source>
        <dbReference type="Pfam" id="PF03372"/>
    </source>
</evidence>
<evidence type="ECO:0000313" key="10">
    <source>
        <dbReference type="Proteomes" id="UP000035268"/>
    </source>
</evidence>
<keyword evidence="3 9" id="KW-0378">Hydrolase</keyword>
<dbReference type="SUPFAM" id="SSF56219">
    <property type="entry name" value="DNase I-like"/>
    <property type="match status" value="1"/>
</dbReference>
<reference evidence="9 10" key="2">
    <citation type="journal article" date="2016" name="ISME J.">
        <title>Characterization of the first cultured representative of Verrucomicrobia subdivision 5 indicates the proposal of a novel phylum.</title>
        <authorList>
            <person name="Spring S."/>
            <person name="Bunk B."/>
            <person name="Sproer C."/>
            <person name="Schumann P."/>
            <person name="Rohde M."/>
            <person name="Tindall B.J."/>
            <person name="Klenk H.P."/>
        </authorList>
    </citation>
    <scope>NUCLEOTIDE SEQUENCE [LARGE SCALE GENOMIC DNA]</scope>
    <source>
        <strain evidence="9 10">L21-Fru-AB</strain>
    </source>
</reference>
<organism evidence="9 10">
    <name type="scientific">Kiritimatiella glycovorans</name>
    <dbReference type="NCBI Taxonomy" id="1307763"/>
    <lineage>
        <taxon>Bacteria</taxon>
        <taxon>Pseudomonadati</taxon>
        <taxon>Kiritimatiellota</taxon>
        <taxon>Kiritimatiellia</taxon>
        <taxon>Kiritimatiellales</taxon>
        <taxon>Kiritimatiellaceae</taxon>
        <taxon>Kiritimatiella</taxon>
    </lineage>
</organism>
<dbReference type="NCBIfam" id="TIGR00633">
    <property type="entry name" value="xth"/>
    <property type="match status" value="1"/>
</dbReference>
<dbReference type="PATRIC" id="fig|1609981.3.peg.2113"/>
<dbReference type="STRING" id="1307763.L21SP4_02033"/>
<dbReference type="RefSeq" id="WP_052882517.1">
    <property type="nucleotide sequence ID" value="NZ_CP010904.1"/>
</dbReference>
<evidence type="ECO:0000256" key="5">
    <source>
        <dbReference type="PIRSR" id="PIRSR604808-1"/>
    </source>
</evidence>
<feature type="domain" description="Endonuclease/exonuclease/phosphatase" evidence="8">
    <location>
        <begin position="4"/>
        <end position="248"/>
    </location>
</feature>
<reference evidence="10" key="1">
    <citation type="submission" date="2015-02" db="EMBL/GenBank/DDBJ databases">
        <title>Description and complete genome sequence of the first cultured representative of the subdivision 5 of the Verrucomicrobia phylum.</title>
        <authorList>
            <person name="Spring S."/>
            <person name="Bunk B."/>
            <person name="Sproer C."/>
            <person name="Klenk H.-P."/>
        </authorList>
    </citation>
    <scope>NUCLEOTIDE SEQUENCE [LARGE SCALE GENOMIC DNA]</scope>
    <source>
        <strain evidence="10">L21-Fru-AB</strain>
    </source>
</reference>
<protein>
    <submittedName>
        <fullName evidence="9">Exodeoxyribonuclease III</fullName>
        <ecNumber evidence="9">3.1.11.2</ecNumber>
    </submittedName>
</protein>
<dbReference type="InterPro" id="IPR020847">
    <property type="entry name" value="AP_endonuclease_F1_BS"/>
</dbReference>
<feature type="active site" evidence="5">
    <location>
        <position position="105"/>
    </location>
</feature>
<dbReference type="PROSITE" id="PS00726">
    <property type="entry name" value="AP_NUCLEASE_F1_1"/>
    <property type="match status" value="1"/>
</dbReference>
<dbReference type="EC" id="3.1.11.2" evidence="9"/>
<feature type="site" description="Important for catalytic activity" evidence="7">
    <location>
        <position position="218"/>
    </location>
</feature>
<dbReference type="EMBL" id="CP010904">
    <property type="protein sequence ID" value="AKJ65266.1"/>
    <property type="molecule type" value="Genomic_DNA"/>
</dbReference>
<proteinExistence type="inferred from homology"/>
<dbReference type="NCBIfam" id="TIGR00195">
    <property type="entry name" value="exoDNase_III"/>
    <property type="match status" value="1"/>
</dbReference>
<feature type="active site" description="Proton acceptor" evidence="5">
    <location>
        <position position="248"/>
    </location>
</feature>
<dbReference type="InterPro" id="IPR004808">
    <property type="entry name" value="AP_endonuc_1"/>
</dbReference>
<keyword evidence="6" id="KW-0464">Manganese</keyword>
<dbReference type="GO" id="GO:0006281">
    <property type="term" value="P:DNA repair"/>
    <property type="evidence" value="ECO:0007669"/>
    <property type="project" value="InterPro"/>
</dbReference>
<feature type="site" description="Transition state stabilizer" evidence="7">
    <location>
        <position position="148"/>
    </location>
</feature>
<sequence>MKIATFNVNSIRTRLPIVLDWLKEHEPDVLAVQETKTPDDQFPAGEIEAAGYRVGYRGFKGGAGVAVISRDEPEEVRFGFDDGGPADEDRLIEARWPGLTLINTYVPQGRSIDHEMYAYKLEWLGRLRRYLARRHDSEEPLIWVGDLNVARGPNDVAKPENKKKHVCYHEDVRAAFEEVLEFGFEDVFRRHHPDEKLFSFYDYRVKDALGTNRGWRVDYILATEPLAERCTGCAIDLEPRRRERPSDHTVVHADFDCPPGRTGG</sequence>
<feature type="binding site" evidence="6">
    <location>
        <position position="34"/>
    </location>
    <ligand>
        <name>Mg(2+)</name>
        <dbReference type="ChEBI" id="CHEBI:18420"/>
        <label>1</label>
    </ligand>
</feature>
<keyword evidence="2 6" id="KW-0479">Metal-binding</keyword>
<dbReference type="GO" id="GO:0004519">
    <property type="term" value="F:endonuclease activity"/>
    <property type="evidence" value="ECO:0007669"/>
    <property type="project" value="InterPro"/>
</dbReference>
<dbReference type="GO" id="GO:0046872">
    <property type="term" value="F:metal ion binding"/>
    <property type="evidence" value="ECO:0007669"/>
    <property type="project" value="UniProtKB-KW"/>
</dbReference>
<dbReference type="Pfam" id="PF03372">
    <property type="entry name" value="Exo_endo_phos"/>
    <property type="match status" value="1"/>
</dbReference>
<accession>A0A0G3EFM4</accession>
<name>A0A0G3EFM4_9BACT</name>
<feature type="binding site" evidence="6">
    <location>
        <position position="146"/>
    </location>
    <ligand>
        <name>Mg(2+)</name>
        <dbReference type="ChEBI" id="CHEBI:18420"/>
        <label>1</label>
    </ligand>
</feature>
<dbReference type="InterPro" id="IPR036691">
    <property type="entry name" value="Endo/exonu/phosph_ase_sf"/>
</dbReference>
<evidence type="ECO:0000256" key="7">
    <source>
        <dbReference type="PIRSR" id="PIRSR604808-3"/>
    </source>
</evidence>
<evidence type="ECO:0000256" key="1">
    <source>
        <dbReference type="ARBA" id="ARBA00007092"/>
    </source>
</evidence>
<feature type="binding site" evidence="6">
    <location>
        <position position="248"/>
    </location>
    <ligand>
        <name>Mg(2+)</name>
        <dbReference type="ChEBI" id="CHEBI:18420"/>
        <label>1</label>
    </ligand>
</feature>
<feature type="active site" description="Proton donor/acceptor" evidence="5">
    <location>
        <position position="146"/>
    </location>
</feature>
<dbReference type="PANTHER" id="PTHR43250">
    <property type="entry name" value="EXODEOXYRIBONUCLEASE III"/>
    <property type="match status" value="1"/>
</dbReference>
<keyword evidence="10" id="KW-1185">Reference proteome</keyword>
<feature type="site" description="Interaction with DNA substrate" evidence="7">
    <location>
        <position position="248"/>
    </location>
</feature>
<feature type="binding site" evidence="6">
    <location>
        <position position="148"/>
    </location>
    <ligand>
        <name>Mg(2+)</name>
        <dbReference type="ChEBI" id="CHEBI:18420"/>
        <label>1</label>
    </ligand>
</feature>
<feature type="binding site" evidence="6">
    <location>
        <position position="247"/>
    </location>
    <ligand>
        <name>Mg(2+)</name>
        <dbReference type="ChEBI" id="CHEBI:18420"/>
        <label>1</label>
    </ligand>
</feature>
<evidence type="ECO:0000313" key="9">
    <source>
        <dbReference type="EMBL" id="AKJ65266.1"/>
    </source>
</evidence>
<comment type="cofactor">
    <cofactor evidence="6">
        <name>Mg(2+)</name>
        <dbReference type="ChEBI" id="CHEBI:18420"/>
    </cofactor>
    <cofactor evidence="6">
        <name>Mn(2+)</name>
        <dbReference type="ChEBI" id="CHEBI:29035"/>
    </cofactor>
    <text evidence="6">Probably binds two magnesium or manganese ions per subunit.</text>
</comment>
<dbReference type="InterPro" id="IPR005135">
    <property type="entry name" value="Endo/exonuclease/phosphatase"/>
</dbReference>
<dbReference type="OrthoDB" id="9803914at2"/>
<evidence type="ECO:0000256" key="4">
    <source>
        <dbReference type="ARBA" id="ARBA00022842"/>
    </source>
</evidence>
<evidence type="ECO:0000256" key="3">
    <source>
        <dbReference type="ARBA" id="ARBA00022801"/>
    </source>
</evidence>
<dbReference type="GO" id="GO:0008311">
    <property type="term" value="F:double-stranded DNA 3'-5' DNA exonuclease activity"/>
    <property type="evidence" value="ECO:0007669"/>
    <property type="project" value="UniProtKB-EC"/>
</dbReference>
<feature type="binding site" evidence="6">
    <location>
        <position position="7"/>
    </location>
    <ligand>
        <name>Mg(2+)</name>
        <dbReference type="ChEBI" id="CHEBI:18420"/>
        <label>1</label>
    </ligand>
</feature>
<comment type="similarity">
    <text evidence="1">Belongs to the DNA repair enzymes AP/ExoA family.</text>
</comment>
<dbReference type="CDD" id="cd09086">
    <property type="entry name" value="ExoIII-like_AP-endo"/>
    <property type="match status" value="1"/>
</dbReference>
<dbReference type="Proteomes" id="UP000035268">
    <property type="component" value="Chromosome"/>
</dbReference>
<keyword evidence="4 6" id="KW-0460">Magnesium</keyword>
<evidence type="ECO:0000256" key="2">
    <source>
        <dbReference type="ARBA" id="ARBA00022723"/>
    </source>
</evidence>
<dbReference type="PANTHER" id="PTHR43250:SF2">
    <property type="entry name" value="EXODEOXYRIBONUCLEASE III"/>
    <property type="match status" value="1"/>
</dbReference>
<evidence type="ECO:0000256" key="6">
    <source>
        <dbReference type="PIRSR" id="PIRSR604808-2"/>
    </source>
</evidence>
<dbReference type="Gene3D" id="3.60.10.10">
    <property type="entry name" value="Endonuclease/exonuclease/phosphatase"/>
    <property type="match status" value="1"/>
</dbReference>